<keyword evidence="6 8" id="KW-1133">Transmembrane helix</keyword>
<accession>A0A1A7RBT2</accession>
<comment type="subcellular location">
    <subcellularLocation>
        <location evidence="1 8">Cell membrane</location>
        <topology evidence="1 8">Multi-pass membrane protein</topology>
    </subcellularLocation>
</comment>
<feature type="transmembrane region" description="Helical" evidence="8">
    <location>
        <begin position="99"/>
        <end position="119"/>
    </location>
</feature>
<dbReference type="RefSeq" id="WP_067762427.1">
    <property type="nucleotide sequence ID" value="NZ_CP183909.1"/>
</dbReference>
<evidence type="ECO:0000313" key="9">
    <source>
        <dbReference type="EMBL" id="OBX29710.1"/>
    </source>
</evidence>
<protein>
    <recommendedName>
        <fullName evidence="8">Probable membrane transporter protein</fullName>
    </recommendedName>
</protein>
<reference evidence="10" key="1">
    <citation type="submission" date="2016-06" db="EMBL/GenBank/DDBJ databases">
        <authorList>
            <person name="Radolfova-Krizova L."/>
            <person name="Nemec A."/>
        </authorList>
    </citation>
    <scope>NUCLEOTIDE SEQUENCE [LARGE SCALE GENOMIC DNA]</scope>
    <source>
        <strain evidence="10">ANC 4275</strain>
    </source>
</reference>
<dbReference type="PANTHER" id="PTHR30269">
    <property type="entry name" value="TRANSMEMBRANE PROTEIN YFCA"/>
    <property type="match status" value="1"/>
</dbReference>
<sequence length="246" mass="27444">MTWLIFILGAVCAGFIQGLTGFAFALIAMSFWVWILPPQIAAPLVVSASVYSHFISLSYEKNSINLDRKLIWPYLIAGLIGVPLGTYLLDIINQNTFKLVLGAFLVIWCPILFFNPTIGWITKSGKWADSIIGYIGGILGGLGGFCGALPSAWLMLKKTPKEQQRYILRHFNFAIQIVTLASYLWQGIIQKQHLPYLAVLLIIMAFPVILGARLFYKVSERQFKHIVLGLLFSSGCFLLSMSLLHS</sequence>
<organism evidence="9 10">
    <name type="scientific">Acinetobacter gandensis</name>
    <dbReference type="NCBI Taxonomy" id="1443941"/>
    <lineage>
        <taxon>Bacteria</taxon>
        <taxon>Pseudomonadati</taxon>
        <taxon>Pseudomonadota</taxon>
        <taxon>Gammaproteobacteria</taxon>
        <taxon>Moraxellales</taxon>
        <taxon>Moraxellaceae</taxon>
        <taxon>Acinetobacter</taxon>
    </lineage>
</organism>
<name>A0A1A7RBT2_9GAMM</name>
<feature type="transmembrane region" description="Helical" evidence="8">
    <location>
        <begin position="226"/>
        <end position="244"/>
    </location>
</feature>
<comment type="similarity">
    <text evidence="2 8">Belongs to the 4-toluene sulfonate uptake permease (TSUP) (TC 2.A.102) family.</text>
</comment>
<evidence type="ECO:0000256" key="3">
    <source>
        <dbReference type="ARBA" id="ARBA00022448"/>
    </source>
</evidence>
<keyword evidence="5 8" id="KW-0812">Transmembrane</keyword>
<evidence type="ECO:0000256" key="2">
    <source>
        <dbReference type="ARBA" id="ARBA00009142"/>
    </source>
</evidence>
<proteinExistence type="inferred from homology"/>
<keyword evidence="10" id="KW-1185">Reference proteome</keyword>
<comment type="caution">
    <text evidence="9">The sequence shown here is derived from an EMBL/GenBank/DDBJ whole genome shotgun (WGS) entry which is preliminary data.</text>
</comment>
<dbReference type="OrthoDB" id="8717848at2"/>
<feature type="transmembrane region" description="Helical" evidence="8">
    <location>
        <begin position="166"/>
        <end position="188"/>
    </location>
</feature>
<dbReference type="InterPro" id="IPR052017">
    <property type="entry name" value="TSUP"/>
</dbReference>
<dbReference type="Pfam" id="PF01925">
    <property type="entry name" value="TauE"/>
    <property type="match status" value="1"/>
</dbReference>
<evidence type="ECO:0000256" key="4">
    <source>
        <dbReference type="ARBA" id="ARBA00022475"/>
    </source>
</evidence>
<dbReference type="PANTHER" id="PTHR30269:SF37">
    <property type="entry name" value="MEMBRANE TRANSPORTER PROTEIN"/>
    <property type="match status" value="1"/>
</dbReference>
<evidence type="ECO:0000256" key="5">
    <source>
        <dbReference type="ARBA" id="ARBA00022692"/>
    </source>
</evidence>
<evidence type="ECO:0000256" key="1">
    <source>
        <dbReference type="ARBA" id="ARBA00004651"/>
    </source>
</evidence>
<keyword evidence="4 8" id="KW-1003">Cell membrane</keyword>
<dbReference type="GO" id="GO:0005886">
    <property type="term" value="C:plasma membrane"/>
    <property type="evidence" value="ECO:0007669"/>
    <property type="project" value="UniProtKB-SubCell"/>
</dbReference>
<dbReference type="STRING" id="1443941.A9J31_12560"/>
<evidence type="ECO:0000313" key="10">
    <source>
        <dbReference type="Proteomes" id="UP000185753"/>
    </source>
</evidence>
<feature type="transmembrane region" description="Helical" evidence="8">
    <location>
        <begin position="6"/>
        <end position="33"/>
    </location>
</feature>
<feature type="transmembrane region" description="Helical" evidence="8">
    <location>
        <begin position="194"/>
        <end position="214"/>
    </location>
</feature>
<keyword evidence="3" id="KW-0813">Transport</keyword>
<gene>
    <name evidence="9" type="ORF">A9J31_12560</name>
</gene>
<dbReference type="AlphaFoldDB" id="A0A1A7RBT2"/>
<feature type="transmembrane region" description="Helical" evidence="8">
    <location>
        <begin position="40"/>
        <end position="59"/>
    </location>
</feature>
<dbReference type="EMBL" id="LZDS01000004">
    <property type="protein sequence ID" value="OBX29710.1"/>
    <property type="molecule type" value="Genomic_DNA"/>
</dbReference>
<feature type="transmembrane region" description="Helical" evidence="8">
    <location>
        <begin position="71"/>
        <end position="92"/>
    </location>
</feature>
<evidence type="ECO:0000256" key="8">
    <source>
        <dbReference type="RuleBase" id="RU363041"/>
    </source>
</evidence>
<evidence type="ECO:0000256" key="7">
    <source>
        <dbReference type="ARBA" id="ARBA00023136"/>
    </source>
</evidence>
<feature type="transmembrane region" description="Helical" evidence="8">
    <location>
        <begin position="131"/>
        <end position="154"/>
    </location>
</feature>
<dbReference type="InterPro" id="IPR002781">
    <property type="entry name" value="TM_pro_TauE-like"/>
</dbReference>
<evidence type="ECO:0000256" key="6">
    <source>
        <dbReference type="ARBA" id="ARBA00022989"/>
    </source>
</evidence>
<keyword evidence="7 8" id="KW-0472">Membrane</keyword>
<dbReference type="Proteomes" id="UP000185753">
    <property type="component" value="Unassembled WGS sequence"/>
</dbReference>